<evidence type="ECO:0000259" key="6">
    <source>
        <dbReference type="PROSITE" id="PS50067"/>
    </source>
</evidence>
<dbReference type="InterPro" id="IPR001752">
    <property type="entry name" value="Kinesin_motor_dom"/>
</dbReference>
<keyword evidence="3" id="KW-0175">Coiled coil</keyword>
<accession>A0AAW0VX48</accession>
<dbReference type="SUPFAM" id="SSF49879">
    <property type="entry name" value="SMAD/FHA domain"/>
    <property type="match status" value="1"/>
</dbReference>
<organism evidence="7 8">
    <name type="scientific">Cherax quadricarinatus</name>
    <name type="common">Australian red claw crayfish</name>
    <dbReference type="NCBI Taxonomy" id="27406"/>
    <lineage>
        <taxon>Eukaryota</taxon>
        <taxon>Metazoa</taxon>
        <taxon>Ecdysozoa</taxon>
        <taxon>Arthropoda</taxon>
        <taxon>Crustacea</taxon>
        <taxon>Multicrustacea</taxon>
        <taxon>Malacostraca</taxon>
        <taxon>Eumalacostraca</taxon>
        <taxon>Eucarida</taxon>
        <taxon>Decapoda</taxon>
        <taxon>Pleocyemata</taxon>
        <taxon>Astacidea</taxon>
        <taxon>Parastacoidea</taxon>
        <taxon>Parastacidae</taxon>
        <taxon>Cherax</taxon>
    </lineage>
</organism>
<keyword evidence="4" id="KW-0505">Motor protein</keyword>
<dbReference type="GO" id="GO:0008017">
    <property type="term" value="F:microtubule binding"/>
    <property type="evidence" value="ECO:0007669"/>
    <property type="project" value="InterPro"/>
</dbReference>
<dbReference type="Proteomes" id="UP001445076">
    <property type="component" value="Unassembled WGS sequence"/>
</dbReference>
<evidence type="ECO:0000313" key="7">
    <source>
        <dbReference type="EMBL" id="KAK8721623.1"/>
    </source>
</evidence>
<dbReference type="GO" id="GO:0003777">
    <property type="term" value="F:microtubule motor activity"/>
    <property type="evidence" value="ECO:0007669"/>
    <property type="project" value="InterPro"/>
</dbReference>
<comment type="caution">
    <text evidence="7">The sequence shown here is derived from an EMBL/GenBank/DDBJ whole genome shotgun (WGS) entry which is preliminary data.</text>
</comment>
<dbReference type="Gene3D" id="3.40.850.10">
    <property type="entry name" value="Kinesin motor domain"/>
    <property type="match status" value="1"/>
</dbReference>
<dbReference type="PROSITE" id="PS50067">
    <property type="entry name" value="KINESIN_MOTOR_2"/>
    <property type="match status" value="1"/>
</dbReference>
<sequence length="234" mass="25347">PPHSRRSSSKLPFIPYRDSVLTWLLKDTLGGNAKTLMIATVSPCSTSLAESLSTLRYATRARCIVNTPVVNLDDRTATISSLKREVAALKRMLCDAKPALRRALGSSNKSSLLEAASQVSSSQLTREWITHLHTEHHTKEHKKVRRKSAPVCDQWSPELHQGASAVSSSTPAGNTCVSRDITVETDLPYLLNTIDDPHSSTIIIYHIKEGGSVVGRGDGADVQLMGDGVAPSHC</sequence>
<evidence type="ECO:0000256" key="4">
    <source>
        <dbReference type="ARBA" id="ARBA00023175"/>
    </source>
</evidence>
<dbReference type="AlphaFoldDB" id="A0AAW0VX48"/>
<keyword evidence="8" id="KW-1185">Reference proteome</keyword>
<protein>
    <recommendedName>
        <fullName evidence="6">Kinesin motor domain-containing protein</fullName>
    </recommendedName>
</protein>
<feature type="non-terminal residue" evidence="7">
    <location>
        <position position="1"/>
    </location>
</feature>
<dbReference type="GO" id="GO:0007018">
    <property type="term" value="P:microtubule-based movement"/>
    <property type="evidence" value="ECO:0007669"/>
    <property type="project" value="InterPro"/>
</dbReference>
<name>A0AAW0VX48_CHEQU</name>
<feature type="non-terminal residue" evidence="7">
    <location>
        <position position="234"/>
    </location>
</feature>
<reference evidence="7 8" key="1">
    <citation type="journal article" date="2024" name="BMC Genomics">
        <title>Genome assembly of redclaw crayfish (Cherax quadricarinatus) provides insights into its immune adaptation and hypoxia tolerance.</title>
        <authorList>
            <person name="Liu Z."/>
            <person name="Zheng J."/>
            <person name="Li H."/>
            <person name="Fang K."/>
            <person name="Wang S."/>
            <person name="He J."/>
            <person name="Zhou D."/>
            <person name="Weng S."/>
            <person name="Chi M."/>
            <person name="Gu Z."/>
            <person name="He J."/>
            <person name="Li F."/>
            <person name="Wang M."/>
        </authorList>
    </citation>
    <scope>NUCLEOTIDE SEQUENCE [LARGE SCALE GENOMIC DNA]</scope>
    <source>
        <strain evidence="7">ZL_2023a</strain>
    </source>
</reference>
<dbReference type="SUPFAM" id="SSF52540">
    <property type="entry name" value="P-loop containing nucleoside triphosphate hydrolases"/>
    <property type="match status" value="1"/>
</dbReference>
<comment type="caution">
    <text evidence="5">Lacks conserved residue(s) required for the propagation of feature annotation.</text>
</comment>
<comment type="similarity">
    <text evidence="5">Belongs to the TRAFAC class myosin-kinesin ATPase superfamily. Kinesin family.</text>
</comment>
<dbReference type="Gene3D" id="2.60.200.20">
    <property type="match status" value="1"/>
</dbReference>
<evidence type="ECO:0000313" key="8">
    <source>
        <dbReference type="Proteomes" id="UP001445076"/>
    </source>
</evidence>
<dbReference type="InterPro" id="IPR027417">
    <property type="entry name" value="P-loop_NTPase"/>
</dbReference>
<dbReference type="GO" id="GO:0005524">
    <property type="term" value="F:ATP binding"/>
    <property type="evidence" value="ECO:0007669"/>
    <property type="project" value="UniProtKB-KW"/>
</dbReference>
<dbReference type="Pfam" id="PF00225">
    <property type="entry name" value="Kinesin"/>
    <property type="match status" value="1"/>
</dbReference>
<dbReference type="InterPro" id="IPR036961">
    <property type="entry name" value="Kinesin_motor_dom_sf"/>
</dbReference>
<dbReference type="EMBL" id="JARKIK010000099">
    <property type="protein sequence ID" value="KAK8721623.1"/>
    <property type="molecule type" value="Genomic_DNA"/>
</dbReference>
<feature type="domain" description="Kinesin motor" evidence="6">
    <location>
        <begin position="1"/>
        <end position="64"/>
    </location>
</feature>
<proteinExistence type="inferred from homology"/>
<keyword evidence="2" id="KW-0067">ATP-binding</keyword>
<evidence type="ECO:0000256" key="1">
    <source>
        <dbReference type="ARBA" id="ARBA00022741"/>
    </source>
</evidence>
<evidence type="ECO:0000256" key="3">
    <source>
        <dbReference type="ARBA" id="ARBA00023054"/>
    </source>
</evidence>
<dbReference type="PANTHER" id="PTHR47117">
    <property type="entry name" value="STAR-RELATED LIPID TRANSFER PROTEIN 9"/>
    <property type="match status" value="1"/>
</dbReference>
<evidence type="ECO:0000256" key="5">
    <source>
        <dbReference type="PROSITE-ProRule" id="PRU00283"/>
    </source>
</evidence>
<keyword evidence="1" id="KW-0547">Nucleotide-binding</keyword>
<evidence type="ECO:0000256" key="2">
    <source>
        <dbReference type="ARBA" id="ARBA00022840"/>
    </source>
</evidence>
<gene>
    <name evidence="7" type="ORF">OTU49_012667</name>
</gene>
<dbReference type="InterPro" id="IPR008984">
    <property type="entry name" value="SMAD_FHA_dom_sf"/>
</dbReference>